<dbReference type="InterPro" id="IPR050319">
    <property type="entry name" value="ABC_transp_ATP-bind"/>
</dbReference>
<dbReference type="InterPro" id="IPR003439">
    <property type="entry name" value="ABC_transporter-like_ATP-bd"/>
</dbReference>
<feature type="domain" description="ABC transporter" evidence="5">
    <location>
        <begin position="286"/>
        <end position="495"/>
    </location>
</feature>
<feature type="domain" description="ABC transporter" evidence="5">
    <location>
        <begin position="5"/>
        <end position="255"/>
    </location>
</feature>
<dbReference type="Gene3D" id="3.40.50.300">
    <property type="entry name" value="P-loop containing nucleotide triphosphate hydrolases"/>
    <property type="match status" value="2"/>
</dbReference>
<dbReference type="SUPFAM" id="SSF52540">
    <property type="entry name" value="P-loop containing nucleoside triphosphate hydrolases"/>
    <property type="match status" value="2"/>
</dbReference>
<name>A0A845QG90_9FIRM</name>
<dbReference type="PANTHER" id="PTHR43776:SF7">
    <property type="entry name" value="D,D-DIPEPTIDE TRANSPORT ATP-BINDING PROTEIN DDPF-RELATED"/>
    <property type="match status" value="1"/>
</dbReference>
<evidence type="ECO:0000256" key="2">
    <source>
        <dbReference type="ARBA" id="ARBA00022448"/>
    </source>
</evidence>
<proteinExistence type="inferred from homology"/>
<dbReference type="PROSITE" id="PS00211">
    <property type="entry name" value="ABC_TRANSPORTER_1"/>
    <property type="match status" value="2"/>
</dbReference>
<evidence type="ECO:0000256" key="4">
    <source>
        <dbReference type="ARBA" id="ARBA00022840"/>
    </source>
</evidence>
<protein>
    <submittedName>
        <fullName evidence="6">ABC transporter ATP-binding protein</fullName>
    </submittedName>
</protein>
<dbReference type="GO" id="GO:0055085">
    <property type="term" value="P:transmembrane transport"/>
    <property type="evidence" value="ECO:0007669"/>
    <property type="project" value="UniProtKB-ARBA"/>
</dbReference>
<dbReference type="GO" id="GO:0005524">
    <property type="term" value="F:ATP binding"/>
    <property type="evidence" value="ECO:0007669"/>
    <property type="project" value="UniProtKB-KW"/>
</dbReference>
<keyword evidence="2" id="KW-0813">Transport</keyword>
<gene>
    <name evidence="6" type="ORF">D0435_01420</name>
</gene>
<evidence type="ECO:0000256" key="1">
    <source>
        <dbReference type="ARBA" id="ARBA00005417"/>
    </source>
</evidence>
<dbReference type="Pfam" id="PF00005">
    <property type="entry name" value="ABC_tran"/>
    <property type="match status" value="2"/>
</dbReference>
<keyword evidence="4 6" id="KW-0067">ATP-binding</keyword>
<dbReference type="FunFam" id="3.40.50.300:FF:000016">
    <property type="entry name" value="Oligopeptide ABC transporter ATP-binding component"/>
    <property type="match status" value="1"/>
</dbReference>
<dbReference type="Proteomes" id="UP000446866">
    <property type="component" value="Unassembled WGS sequence"/>
</dbReference>
<dbReference type="PROSITE" id="PS50893">
    <property type="entry name" value="ABC_TRANSPORTER_2"/>
    <property type="match status" value="2"/>
</dbReference>
<dbReference type="GO" id="GO:0016887">
    <property type="term" value="F:ATP hydrolysis activity"/>
    <property type="evidence" value="ECO:0007669"/>
    <property type="project" value="InterPro"/>
</dbReference>
<evidence type="ECO:0000313" key="7">
    <source>
        <dbReference type="Proteomes" id="UP000446866"/>
    </source>
</evidence>
<keyword evidence="7" id="KW-1185">Reference proteome</keyword>
<dbReference type="InterPro" id="IPR017871">
    <property type="entry name" value="ABC_transporter-like_CS"/>
</dbReference>
<dbReference type="InterPro" id="IPR027417">
    <property type="entry name" value="P-loop_NTPase"/>
</dbReference>
<evidence type="ECO:0000256" key="3">
    <source>
        <dbReference type="ARBA" id="ARBA00022741"/>
    </source>
</evidence>
<organism evidence="6 7">
    <name type="scientific">Anaerotruncus colihominis</name>
    <dbReference type="NCBI Taxonomy" id="169435"/>
    <lineage>
        <taxon>Bacteria</taxon>
        <taxon>Bacillati</taxon>
        <taxon>Bacillota</taxon>
        <taxon>Clostridia</taxon>
        <taxon>Eubacteriales</taxon>
        <taxon>Oscillospiraceae</taxon>
        <taxon>Anaerotruncus</taxon>
    </lineage>
</organism>
<comment type="similarity">
    <text evidence="1">Belongs to the ABC transporter superfamily.</text>
</comment>
<evidence type="ECO:0000313" key="6">
    <source>
        <dbReference type="EMBL" id="NBH60334.1"/>
    </source>
</evidence>
<keyword evidence="3" id="KW-0547">Nucleotide-binding</keyword>
<reference evidence="6 7" key="1">
    <citation type="submission" date="2018-08" db="EMBL/GenBank/DDBJ databases">
        <title>Murine metabolic-syndrome-specific gut microbial biobank.</title>
        <authorList>
            <person name="Liu C."/>
        </authorList>
    </citation>
    <scope>NUCLEOTIDE SEQUENCE [LARGE SCALE GENOMIC DNA]</scope>
    <source>
        <strain evidence="6 7">28</strain>
    </source>
</reference>
<dbReference type="InterPro" id="IPR003593">
    <property type="entry name" value="AAA+_ATPase"/>
</dbReference>
<dbReference type="AlphaFoldDB" id="A0A845QG90"/>
<dbReference type="SMART" id="SM00382">
    <property type="entry name" value="AAA"/>
    <property type="match status" value="2"/>
</dbReference>
<accession>A0A845QG90</accession>
<dbReference type="CDD" id="cd03257">
    <property type="entry name" value="ABC_NikE_OppD_transporters"/>
    <property type="match status" value="2"/>
</dbReference>
<sequence>MDSILKIENFKLSFHGAGGKVEAVKGIDFEIFPGEKVALVGESGCGKTATCRAVMMLHSRHAEVDSGHIYLCGRDVTHMTEAELTDVRGRSAAMVFQDPMSSLDPVFSVGSQIMEPILRHEKISKSKAKARAISLLRRVGIEDAEVRFHQYPHHFSGGMRQRVAIAIALACNPKLLICDEPTTALDIDTQGQIIKLLREVSSEAGCSILFVTHDLGLAKEMADRIIVMKDGVIVENSKTGAIFENPQHGYTKQLLHYAQYGKSGSHFHGRVREEASFAAVDSEPLVKICGLSQYFSLGKKRVHKVFEDFSLTIEKGEIVGIVGPSGCGKSTLARCLAGIQKPSAGTITFAPDCKKQMIFQDSASAFNPRMSLFQIIAEPLQISSRKKEGKALGRAEVKEQVKEMMELVGLSPELAERHPYHVSGGQRQRAAIARALITDPDFLIADEPITSLDVSLQAQIIHLLKELCEKRNLTMLIIAHDLPMVEHISDRIVAL</sequence>
<evidence type="ECO:0000259" key="5">
    <source>
        <dbReference type="PROSITE" id="PS50893"/>
    </source>
</evidence>
<dbReference type="PANTHER" id="PTHR43776">
    <property type="entry name" value="TRANSPORT ATP-BINDING PROTEIN"/>
    <property type="match status" value="1"/>
</dbReference>
<dbReference type="RefSeq" id="WP_160200625.1">
    <property type="nucleotide sequence ID" value="NZ_QXWK01000001.1"/>
</dbReference>
<comment type="caution">
    <text evidence="6">The sequence shown here is derived from an EMBL/GenBank/DDBJ whole genome shotgun (WGS) entry which is preliminary data.</text>
</comment>
<dbReference type="EMBL" id="QXWK01000001">
    <property type="protein sequence ID" value="NBH60334.1"/>
    <property type="molecule type" value="Genomic_DNA"/>
</dbReference>